<evidence type="ECO:0000313" key="2">
    <source>
        <dbReference type="EMBL" id="GBP19472.1"/>
    </source>
</evidence>
<name>A0A4C1TZI4_EUMVA</name>
<dbReference type="AlphaFoldDB" id="A0A4C1TZI4"/>
<reference evidence="2 3" key="1">
    <citation type="journal article" date="2019" name="Commun. Biol.">
        <title>The bagworm genome reveals a unique fibroin gene that provides high tensile strength.</title>
        <authorList>
            <person name="Kono N."/>
            <person name="Nakamura H."/>
            <person name="Ohtoshi R."/>
            <person name="Tomita M."/>
            <person name="Numata K."/>
            <person name="Arakawa K."/>
        </authorList>
    </citation>
    <scope>NUCLEOTIDE SEQUENCE [LARGE SCALE GENOMIC DNA]</scope>
</reference>
<evidence type="ECO:0000256" key="1">
    <source>
        <dbReference type="SAM" id="MobiDB-lite"/>
    </source>
</evidence>
<keyword evidence="3" id="KW-1185">Reference proteome</keyword>
<evidence type="ECO:0000313" key="3">
    <source>
        <dbReference type="Proteomes" id="UP000299102"/>
    </source>
</evidence>
<protein>
    <submittedName>
        <fullName evidence="2">Uncharacterized protein</fullName>
    </submittedName>
</protein>
<comment type="caution">
    <text evidence="2">The sequence shown here is derived from an EMBL/GenBank/DDBJ whole genome shotgun (WGS) entry which is preliminary data.</text>
</comment>
<feature type="region of interest" description="Disordered" evidence="1">
    <location>
        <begin position="34"/>
        <end position="65"/>
    </location>
</feature>
<dbReference type="Proteomes" id="UP000299102">
    <property type="component" value="Unassembled WGS sequence"/>
</dbReference>
<accession>A0A4C1TZI4</accession>
<proteinExistence type="predicted"/>
<gene>
    <name evidence="2" type="ORF">EVAR_102017_1</name>
</gene>
<dbReference type="EMBL" id="BGZK01000109">
    <property type="protein sequence ID" value="GBP19472.1"/>
    <property type="molecule type" value="Genomic_DNA"/>
</dbReference>
<organism evidence="2 3">
    <name type="scientific">Eumeta variegata</name>
    <name type="common">Bagworm moth</name>
    <name type="synonym">Eumeta japonica</name>
    <dbReference type="NCBI Taxonomy" id="151549"/>
    <lineage>
        <taxon>Eukaryota</taxon>
        <taxon>Metazoa</taxon>
        <taxon>Ecdysozoa</taxon>
        <taxon>Arthropoda</taxon>
        <taxon>Hexapoda</taxon>
        <taxon>Insecta</taxon>
        <taxon>Pterygota</taxon>
        <taxon>Neoptera</taxon>
        <taxon>Endopterygota</taxon>
        <taxon>Lepidoptera</taxon>
        <taxon>Glossata</taxon>
        <taxon>Ditrysia</taxon>
        <taxon>Tineoidea</taxon>
        <taxon>Psychidae</taxon>
        <taxon>Oiketicinae</taxon>
        <taxon>Eumeta</taxon>
    </lineage>
</organism>
<sequence>MNVIGEFTTILCCLFGSSRELSKNIGECSTHLRASQVSGSPGRTPKFVSPETGKSSGSGRAGRAGGLRCGASAARAPDKILLLRLEGGVLLSSLP</sequence>